<evidence type="ECO:0000313" key="2">
    <source>
        <dbReference type="EnsemblPlants" id="KQL01798"/>
    </source>
</evidence>
<keyword evidence="3" id="KW-1185">Reference proteome</keyword>
<proteinExistence type="predicted"/>
<dbReference type="InParanoid" id="K3YKP5"/>
<reference evidence="3" key="1">
    <citation type="journal article" date="2012" name="Nat. Biotechnol.">
        <title>Reference genome sequence of the model plant Setaria.</title>
        <authorList>
            <person name="Bennetzen J.L."/>
            <person name="Schmutz J."/>
            <person name="Wang H."/>
            <person name="Percifield R."/>
            <person name="Hawkins J."/>
            <person name="Pontaroli A.C."/>
            <person name="Estep M."/>
            <person name="Feng L."/>
            <person name="Vaughn J.N."/>
            <person name="Grimwood J."/>
            <person name="Jenkins J."/>
            <person name="Barry K."/>
            <person name="Lindquist E."/>
            <person name="Hellsten U."/>
            <person name="Deshpande S."/>
            <person name="Wang X."/>
            <person name="Wu X."/>
            <person name="Mitros T."/>
            <person name="Triplett J."/>
            <person name="Yang X."/>
            <person name="Ye C.Y."/>
            <person name="Mauro-Herrera M."/>
            <person name="Wang L."/>
            <person name="Li P."/>
            <person name="Sharma M."/>
            <person name="Sharma R."/>
            <person name="Ronald P.C."/>
            <person name="Panaud O."/>
            <person name="Kellogg E.A."/>
            <person name="Brutnell T.P."/>
            <person name="Doust A.N."/>
            <person name="Tuskan G.A."/>
            <person name="Rokhsar D."/>
            <person name="Devos K.M."/>
        </authorList>
    </citation>
    <scope>NUCLEOTIDE SEQUENCE [LARGE SCALE GENOMIC DNA]</scope>
    <source>
        <strain evidence="3">cv. Yugu1</strain>
    </source>
</reference>
<evidence type="ECO:0000256" key="1">
    <source>
        <dbReference type="SAM" id="MobiDB-lite"/>
    </source>
</evidence>
<dbReference type="EMBL" id="AGNK02003844">
    <property type="status" value="NOT_ANNOTATED_CDS"/>
    <property type="molecule type" value="Genomic_DNA"/>
</dbReference>
<dbReference type="HOGENOM" id="CLU_2927035_0_0_1"/>
<name>K3YKP5_SETIT</name>
<dbReference type="EnsemblPlants" id="KQL01798">
    <property type="protein sequence ID" value="KQL01798"/>
    <property type="gene ID" value="SETIT_014814mg"/>
</dbReference>
<reference evidence="2" key="2">
    <citation type="submission" date="2018-08" db="UniProtKB">
        <authorList>
            <consortium name="EnsemblPlants"/>
        </authorList>
    </citation>
    <scope>IDENTIFICATION</scope>
    <source>
        <strain evidence="2">Yugu1</strain>
    </source>
</reference>
<dbReference type="Gramene" id="KQL01798">
    <property type="protein sequence ID" value="KQL01798"/>
    <property type="gene ID" value="SETIT_014814mg"/>
</dbReference>
<sequence>MGRLQPTKVGRLHPNPHRPRTKRMLTFQLLGCVTGVKGMKFGRYKMITGNYCSHGSSFTPL</sequence>
<evidence type="ECO:0000313" key="3">
    <source>
        <dbReference type="Proteomes" id="UP000004995"/>
    </source>
</evidence>
<dbReference type="AlphaFoldDB" id="K3YKP5"/>
<organism evidence="2 3">
    <name type="scientific">Setaria italica</name>
    <name type="common">Foxtail millet</name>
    <name type="synonym">Panicum italicum</name>
    <dbReference type="NCBI Taxonomy" id="4555"/>
    <lineage>
        <taxon>Eukaryota</taxon>
        <taxon>Viridiplantae</taxon>
        <taxon>Streptophyta</taxon>
        <taxon>Embryophyta</taxon>
        <taxon>Tracheophyta</taxon>
        <taxon>Spermatophyta</taxon>
        <taxon>Magnoliopsida</taxon>
        <taxon>Liliopsida</taxon>
        <taxon>Poales</taxon>
        <taxon>Poaceae</taxon>
        <taxon>PACMAD clade</taxon>
        <taxon>Panicoideae</taxon>
        <taxon>Panicodae</taxon>
        <taxon>Paniceae</taxon>
        <taxon>Cenchrinae</taxon>
        <taxon>Setaria</taxon>
    </lineage>
</organism>
<accession>K3YKP5</accession>
<feature type="region of interest" description="Disordered" evidence="1">
    <location>
        <begin position="1"/>
        <end position="20"/>
    </location>
</feature>
<protein>
    <submittedName>
        <fullName evidence="2">Uncharacterized protein</fullName>
    </submittedName>
</protein>
<dbReference type="Proteomes" id="UP000004995">
    <property type="component" value="Unassembled WGS sequence"/>
</dbReference>
<feature type="compositionally biased region" description="Basic residues" evidence="1">
    <location>
        <begin position="10"/>
        <end position="20"/>
    </location>
</feature>